<name>A0ABY0ILU6_9RHOO</name>
<reference evidence="12 13" key="1">
    <citation type="submission" date="2019-02" db="EMBL/GenBank/DDBJ databases">
        <title>Genomic Encyclopedia of Type Strains, Phase IV (KMG-IV): sequencing the most valuable type-strain genomes for metagenomic binning, comparative biology and taxonomic classification.</title>
        <authorList>
            <person name="Goeker M."/>
        </authorList>
    </citation>
    <scope>NUCLEOTIDE SEQUENCE [LARGE SCALE GENOMIC DNA]</scope>
    <source>
        <strain evidence="12 13">DSM 21223</strain>
    </source>
</reference>
<dbReference type="PANTHER" id="PTHR33446">
    <property type="entry name" value="PROTEIN TONB-RELATED"/>
    <property type="match status" value="1"/>
</dbReference>
<dbReference type="Proteomes" id="UP000292136">
    <property type="component" value="Unassembled WGS sequence"/>
</dbReference>
<evidence type="ECO:0000256" key="4">
    <source>
        <dbReference type="ARBA" id="ARBA00022475"/>
    </source>
</evidence>
<accession>A0ABY0ILU6</accession>
<dbReference type="InterPro" id="IPR037682">
    <property type="entry name" value="TonB_C"/>
</dbReference>
<keyword evidence="6" id="KW-0812">Transmembrane</keyword>
<keyword evidence="13" id="KW-1185">Reference proteome</keyword>
<protein>
    <submittedName>
        <fullName evidence="12">Outer membrane transport energization protein TonB</fullName>
    </submittedName>
</protein>
<feature type="compositionally biased region" description="Low complexity" evidence="10">
    <location>
        <begin position="78"/>
        <end position="89"/>
    </location>
</feature>
<dbReference type="InterPro" id="IPR006260">
    <property type="entry name" value="TonB/TolA_C"/>
</dbReference>
<evidence type="ECO:0000313" key="12">
    <source>
        <dbReference type="EMBL" id="RZT75664.1"/>
    </source>
</evidence>
<organism evidence="12 13">
    <name type="scientific">Azospira oryzae</name>
    <dbReference type="NCBI Taxonomy" id="146939"/>
    <lineage>
        <taxon>Bacteria</taxon>
        <taxon>Pseudomonadati</taxon>
        <taxon>Pseudomonadota</taxon>
        <taxon>Betaproteobacteria</taxon>
        <taxon>Rhodocyclales</taxon>
        <taxon>Rhodocyclaceae</taxon>
        <taxon>Azospira</taxon>
    </lineage>
</organism>
<keyword evidence="3" id="KW-0813">Transport</keyword>
<keyword evidence="9" id="KW-0472">Membrane</keyword>
<dbReference type="Pfam" id="PF03544">
    <property type="entry name" value="TonB_C"/>
    <property type="match status" value="1"/>
</dbReference>
<evidence type="ECO:0000313" key="13">
    <source>
        <dbReference type="Proteomes" id="UP000292136"/>
    </source>
</evidence>
<evidence type="ECO:0000256" key="1">
    <source>
        <dbReference type="ARBA" id="ARBA00004383"/>
    </source>
</evidence>
<feature type="compositionally biased region" description="Pro residues" evidence="10">
    <location>
        <begin position="107"/>
        <end position="123"/>
    </location>
</feature>
<comment type="caution">
    <text evidence="12">The sequence shown here is derived from an EMBL/GenBank/DDBJ whole genome shotgun (WGS) entry which is preliminary data.</text>
</comment>
<feature type="domain" description="TonB C-terminal" evidence="11">
    <location>
        <begin position="128"/>
        <end position="219"/>
    </location>
</feature>
<keyword evidence="5" id="KW-0997">Cell inner membrane</keyword>
<evidence type="ECO:0000256" key="3">
    <source>
        <dbReference type="ARBA" id="ARBA00022448"/>
    </source>
</evidence>
<evidence type="ECO:0000256" key="2">
    <source>
        <dbReference type="ARBA" id="ARBA00006555"/>
    </source>
</evidence>
<dbReference type="PANTHER" id="PTHR33446:SF2">
    <property type="entry name" value="PROTEIN TONB"/>
    <property type="match status" value="1"/>
</dbReference>
<evidence type="ECO:0000259" key="11">
    <source>
        <dbReference type="PROSITE" id="PS52015"/>
    </source>
</evidence>
<evidence type="ECO:0000256" key="10">
    <source>
        <dbReference type="SAM" id="MobiDB-lite"/>
    </source>
</evidence>
<dbReference type="RefSeq" id="WP_130460000.1">
    <property type="nucleotide sequence ID" value="NZ_SHKM01000003.1"/>
</dbReference>
<dbReference type="PRINTS" id="PR01217">
    <property type="entry name" value="PRICHEXTENSN"/>
</dbReference>
<proteinExistence type="inferred from homology"/>
<dbReference type="SUPFAM" id="SSF74653">
    <property type="entry name" value="TolA/TonB C-terminal domain"/>
    <property type="match status" value="1"/>
</dbReference>
<evidence type="ECO:0000256" key="6">
    <source>
        <dbReference type="ARBA" id="ARBA00022692"/>
    </source>
</evidence>
<gene>
    <name evidence="12" type="ORF">EV678_2850</name>
</gene>
<comment type="subcellular location">
    <subcellularLocation>
        <location evidence="1">Cell inner membrane</location>
        <topology evidence="1">Single-pass membrane protein</topology>
        <orientation evidence="1">Periplasmic side</orientation>
    </subcellularLocation>
</comment>
<dbReference type="PROSITE" id="PS52015">
    <property type="entry name" value="TONB_CTD"/>
    <property type="match status" value="1"/>
</dbReference>
<evidence type="ECO:0000256" key="8">
    <source>
        <dbReference type="ARBA" id="ARBA00022989"/>
    </source>
</evidence>
<keyword evidence="7" id="KW-0653">Protein transport</keyword>
<evidence type="ECO:0000256" key="7">
    <source>
        <dbReference type="ARBA" id="ARBA00022927"/>
    </source>
</evidence>
<dbReference type="InterPro" id="IPR051045">
    <property type="entry name" value="TonB-dependent_transducer"/>
</dbReference>
<feature type="region of interest" description="Disordered" evidence="10">
    <location>
        <begin position="60"/>
        <end position="125"/>
    </location>
</feature>
<keyword evidence="4" id="KW-1003">Cell membrane</keyword>
<dbReference type="EMBL" id="SHKM01000003">
    <property type="protein sequence ID" value="RZT75664.1"/>
    <property type="molecule type" value="Genomic_DNA"/>
</dbReference>
<evidence type="ECO:0000256" key="9">
    <source>
        <dbReference type="ARBA" id="ARBA00023136"/>
    </source>
</evidence>
<feature type="compositionally biased region" description="Pro residues" evidence="10">
    <location>
        <begin position="60"/>
        <end position="77"/>
    </location>
</feature>
<dbReference type="Gene3D" id="3.30.1150.10">
    <property type="match status" value="1"/>
</dbReference>
<comment type="similarity">
    <text evidence="2">Belongs to the TonB family.</text>
</comment>
<evidence type="ECO:0000256" key="5">
    <source>
        <dbReference type="ARBA" id="ARBA00022519"/>
    </source>
</evidence>
<sequence>MLVPAMPYSCPTDSGWLSRSPWVGAAVLLHGAALAWALGTAQPSPIEAPQVMSIALVTPAPEPAAKPTPTPPPPKPQPVVKQQAPAPKAVKSEPAPAPTPASITSSAPPPPAPAAAPPGPAAPAPVVEAKFDADYLQNPKPTYPPASKRLGEQGKVWLRAHVLPNGTTDNVELKQTSGSPRLDAAALEAVKRWRFVPARQGSEAVASWVVIPVSFSLES</sequence>
<dbReference type="NCBIfam" id="TIGR01352">
    <property type="entry name" value="tonB_Cterm"/>
    <property type="match status" value="1"/>
</dbReference>
<keyword evidence="8" id="KW-1133">Transmembrane helix</keyword>